<dbReference type="AlphaFoldDB" id="A0A9Q0RMH3"/>
<gene>
    <name evidence="1" type="ORF">RDWZM_007205</name>
</gene>
<evidence type="ECO:0000313" key="1">
    <source>
        <dbReference type="EMBL" id="KAJ6221393.1"/>
    </source>
</evidence>
<evidence type="ECO:0000313" key="2">
    <source>
        <dbReference type="Proteomes" id="UP001142055"/>
    </source>
</evidence>
<dbReference type="Proteomes" id="UP001142055">
    <property type="component" value="Chromosome 2"/>
</dbReference>
<feature type="non-terminal residue" evidence="1">
    <location>
        <position position="61"/>
    </location>
</feature>
<accession>A0A9Q0RMH3</accession>
<keyword evidence="2" id="KW-1185">Reference proteome</keyword>
<dbReference type="EMBL" id="JAPWDV010000002">
    <property type="protein sequence ID" value="KAJ6221393.1"/>
    <property type="molecule type" value="Genomic_DNA"/>
</dbReference>
<reference evidence="1" key="1">
    <citation type="submission" date="2022-12" db="EMBL/GenBank/DDBJ databases">
        <title>Genome assemblies of Blomia tropicalis.</title>
        <authorList>
            <person name="Cui Y."/>
        </authorList>
    </citation>
    <scope>NUCLEOTIDE SEQUENCE</scope>
    <source>
        <tissue evidence="1">Adult mites</tissue>
    </source>
</reference>
<comment type="caution">
    <text evidence="1">The sequence shown here is derived from an EMBL/GenBank/DDBJ whole genome shotgun (WGS) entry which is preliminary data.</text>
</comment>
<protein>
    <submittedName>
        <fullName evidence="1">Uncharacterized protein</fullName>
    </submittedName>
</protein>
<organism evidence="1 2">
    <name type="scientific">Blomia tropicalis</name>
    <name type="common">Mite</name>
    <dbReference type="NCBI Taxonomy" id="40697"/>
    <lineage>
        <taxon>Eukaryota</taxon>
        <taxon>Metazoa</taxon>
        <taxon>Ecdysozoa</taxon>
        <taxon>Arthropoda</taxon>
        <taxon>Chelicerata</taxon>
        <taxon>Arachnida</taxon>
        <taxon>Acari</taxon>
        <taxon>Acariformes</taxon>
        <taxon>Sarcoptiformes</taxon>
        <taxon>Astigmata</taxon>
        <taxon>Glycyphagoidea</taxon>
        <taxon>Echimyopodidae</taxon>
        <taxon>Blomia</taxon>
    </lineage>
</organism>
<proteinExistence type="predicted"/>
<sequence>MDLAADHWYNTLKHGLGSRSLVRHSGIWTWPPIIGTTLWNMDLAADHWYDTLEYGLGRRSL</sequence>
<name>A0A9Q0RMH3_BLOTA</name>